<comment type="caution">
    <text evidence="1">The sequence shown here is derived from an EMBL/GenBank/DDBJ whole genome shotgun (WGS) entry which is preliminary data.</text>
</comment>
<gene>
    <name evidence="1" type="ORF">WI41_02850</name>
</gene>
<dbReference type="AlphaFoldDB" id="A0AAP1C5F3"/>
<name>A0AAP1C5F3_9BURK</name>
<evidence type="ECO:0000313" key="2">
    <source>
        <dbReference type="Proteomes" id="UP000056450"/>
    </source>
</evidence>
<proteinExistence type="predicted"/>
<evidence type="ECO:0000313" key="1">
    <source>
        <dbReference type="EMBL" id="KUZ97614.1"/>
    </source>
</evidence>
<organism evidence="1 2">
    <name type="scientific">Burkholderia latens</name>
    <dbReference type="NCBI Taxonomy" id="488446"/>
    <lineage>
        <taxon>Bacteria</taxon>
        <taxon>Pseudomonadati</taxon>
        <taxon>Pseudomonadota</taxon>
        <taxon>Betaproteobacteria</taxon>
        <taxon>Burkholderiales</taxon>
        <taxon>Burkholderiaceae</taxon>
        <taxon>Burkholderia</taxon>
        <taxon>Burkholderia cepacia complex</taxon>
    </lineage>
</organism>
<dbReference type="EMBL" id="LOTQ01000061">
    <property type="protein sequence ID" value="KUZ97614.1"/>
    <property type="molecule type" value="Genomic_DNA"/>
</dbReference>
<accession>A0AAP1C5F3</accession>
<sequence length="83" mass="9296">MRRMAFIAIKTFIMKTPVCLGDATTHGGVVKLADWTWGYDKYFESGAPQSIIKPSCIDWTTVADEQSKAEAEQLRQQQWKGGA</sequence>
<protein>
    <submittedName>
        <fullName evidence="1">Uncharacterized protein</fullName>
    </submittedName>
</protein>
<reference evidence="1 2" key="1">
    <citation type="submission" date="2015-11" db="EMBL/GenBank/DDBJ databases">
        <title>Expanding the genomic diversity of Burkholderia species for the development of highly accurate diagnostics.</title>
        <authorList>
            <person name="Sahl J."/>
            <person name="Keim P."/>
            <person name="Wagner D."/>
        </authorList>
    </citation>
    <scope>NUCLEOTIDE SEQUENCE [LARGE SCALE GENOMIC DNA]</scope>
    <source>
        <strain evidence="1 2">RF32-BP12</strain>
    </source>
</reference>
<dbReference type="Proteomes" id="UP000056450">
    <property type="component" value="Unassembled WGS sequence"/>
</dbReference>